<keyword evidence="5 13" id="KW-0808">Transferase</keyword>
<name>A0AAX2J5V2_KINKI</name>
<keyword evidence="13" id="KW-0963">Cytoplasm</keyword>
<comment type="similarity">
    <text evidence="3 13">Belongs to the class-V pyridoxal-phosphate-dependent aminotransferase family. NifS/IscS subfamily.</text>
</comment>
<dbReference type="GO" id="GO:1990221">
    <property type="term" value="C:L-cysteine desulfurase complex"/>
    <property type="evidence" value="ECO:0007669"/>
    <property type="project" value="UniProtKB-ARBA"/>
</dbReference>
<dbReference type="PANTHER" id="PTHR11601:SF34">
    <property type="entry name" value="CYSTEINE DESULFURASE"/>
    <property type="match status" value="1"/>
</dbReference>
<evidence type="ECO:0000256" key="4">
    <source>
        <dbReference type="ARBA" id="ARBA00012239"/>
    </source>
</evidence>
<comment type="catalytic activity">
    <reaction evidence="11 13">
        <text>(sulfur carrier)-H + L-cysteine = (sulfur carrier)-SH + L-alanine</text>
        <dbReference type="Rhea" id="RHEA:43892"/>
        <dbReference type="Rhea" id="RHEA-COMP:14737"/>
        <dbReference type="Rhea" id="RHEA-COMP:14739"/>
        <dbReference type="ChEBI" id="CHEBI:29917"/>
        <dbReference type="ChEBI" id="CHEBI:35235"/>
        <dbReference type="ChEBI" id="CHEBI:57972"/>
        <dbReference type="ChEBI" id="CHEBI:64428"/>
        <dbReference type="EC" id="2.8.1.7"/>
    </reaction>
</comment>
<reference evidence="16 17" key="1">
    <citation type="submission" date="2018-06" db="EMBL/GenBank/DDBJ databases">
        <authorList>
            <consortium name="Pathogen Informatics"/>
            <person name="Doyle S."/>
        </authorList>
    </citation>
    <scope>NUCLEOTIDE SEQUENCE [LARGE SCALE GENOMIC DNA]</scope>
    <source>
        <strain evidence="16 17">NCTC10529</strain>
    </source>
</reference>
<keyword evidence="10 13" id="KW-0411">Iron-sulfur</keyword>
<dbReference type="NCBIfam" id="NF002806">
    <property type="entry name" value="PRK02948.1"/>
    <property type="match status" value="1"/>
</dbReference>
<comment type="function">
    <text evidence="13">Master enzyme that delivers sulfur to a number of partners involved in Fe-S cluster assembly, tRNA modification or cofactor biosynthesis. Catalyzes the removal of elemental sulfur atoms from cysteine to produce alanine. Functions as a sulfur delivery protein for Fe-S cluster synthesis onto IscU, an Fe-S scaffold assembly protein, as well as other S acceptor proteins.</text>
</comment>
<evidence type="ECO:0000256" key="13">
    <source>
        <dbReference type="HAMAP-Rule" id="MF_00331"/>
    </source>
</evidence>
<dbReference type="NCBIfam" id="NF010611">
    <property type="entry name" value="PRK14012.1"/>
    <property type="match status" value="1"/>
</dbReference>
<dbReference type="GO" id="GO:0046872">
    <property type="term" value="F:metal ion binding"/>
    <property type="evidence" value="ECO:0007669"/>
    <property type="project" value="UniProtKB-KW"/>
</dbReference>
<dbReference type="GO" id="GO:0044571">
    <property type="term" value="P:[2Fe-2S] cluster assembly"/>
    <property type="evidence" value="ECO:0007669"/>
    <property type="project" value="UniProtKB-UniRule"/>
</dbReference>
<dbReference type="NCBIfam" id="TIGR02006">
    <property type="entry name" value="IscS"/>
    <property type="match status" value="1"/>
</dbReference>
<dbReference type="Gene3D" id="3.90.1150.10">
    <property type="entry name" value="Aspartate Aminotransferase, domain 1"/>
    <property type="match status" value="1"/>
</dbReference>
<organism evidence="16 17">
    <name type="scientific">Kingella kingae</name>
    <dbReference type="NCBI Taxonomy" id="504"/>
    <lineage>
        <taxon>Bacteria</taxon>
        <taxon>Pseudomonadati</taxon>
        <taxon>Pseudomonadota</taxon>
        <taxon>Betaproteobacteria</taxon>
        <taxon>Neisseriales</taxon>
        <taxon>Neisseriaceae</taxon>
        <taxon>Kingella</taxon>
    </lineage>
</organism>
<dbReference type="Gene3D" id="3.40.640.10">
    <property type="entry name" value="Type I PLP-dependent aspartate aminotransferase-like (Major domain)"/>
    <property type="match status" value="1"/>
</dbReference>
<feature type="modified residue" description="N6-(pyridoxal phosphate)lysine" evidence="13">
    <location>
        <position position="207"/>
    </location>
</feature>
<comment type="subunit">
    <text evidence="13">Homodimer. Forms a heterotetramer with IscU, interacts with other sulfur acceptors.</text>
</comment>
<comment type="cofactor">
    <cofactor evidence="1 13 14">
        <name>pyridoxal 5'-phosphate</name>
        <dbReference type="ChEBI" id="CHEBI:597326"/>
    </cofactor>
</comment>
<dbReference type="InterPro" id="IPR016454">
    <property type="entry name" value="Cysteine_dSase"/>
</dbReference>
<comment type="pathway">
    <text evidence="2 13">Cofactor biosynthesis; iron-sulfur cluster biosynthesis.</text>
</comment>
<feature type="domain" description="Aminotransferase class V" evidence="15">
    <location>
        <begin position="8"/>
        <end position="368"/>
    </location>
</feature>
<evidence type="ECO:0000256" key="10">
    <source>
        <dbReference type="ARBA" id="ARBA00023014"/>
    </source>
</evidence>
<gene>
    <name evidence="13 16" type="primary">iscS</name>
    <name evidence="16" type="ORF">NCTC10529_01956</name>
</gene>
<comment type="subcellular location">
    <subcellularLocation>
        <location evidence="13">Cytoplasm</location>
    </subcellularLocation>
</comment>
<feature type="active site" description="Cysteine persulfide intermediate" evidence="13">
    <location>
        <position position="329"/>
    </location>
</feature>
<dbReference type="GeneID" id="93263215"/>
<keyword evidence="7 13" id="KW-0479">Metal-binding</keyword>
<proteinExistence type="inferred from homology"/>
<dbReference type="FunFam" id="3.90.1150.10:FF:000002">
    <property type="entry name" value="Cysteine desulfurase IscS"/>
    <property type="match status" value="1"/>
</dbReference>
<evidence type="ECO:0000256" key="1">
    <source>
        <dbReference type="ARBA" id="ARBA00001933"/>
    </source>
</evidence>
<evidence type="ECO:0000313" key="16">
    <source>
        <dbReference type="EMBL" id="SQH25743.1"/>
    </source>
</evidence>
<keyword evidence="8 13" id="KW-0663">Pyridoxal phosphate</keyword>
<evidence type="ECO:0000256" key="2">
    <source>
        <dbReference type="ARBA" id="ARBA00005151"/>
    </source>
</evidence>
<evidence type="ECO:0000256" key="5">
    <source>
        <dbReference type="ARBA" id="ARBA00022679"/>
    </source>
</evidence>
<dbReference type="InterPro" id="IPR010240">
    <property type="entry name" value="Cys_deSase_IscS"/>
</dbReference>
<dbReference type="GO" id="GO:0030170">
    <property type="term" value="F:pyridoxal phosphate binding"/>
    <property type="evidence" value="ECO:0007669"/>
    <property type="project" value="UniProtKB-UniRule"/>
</dbReference>
<feature type="binding site" evidence="13">
    <location>
        <begin position="204"/>
        <end position="206"/>
    </location>
    <ligand>
        <name>pyridoxal 5'-phosphate</name>
        <dbReference type="ChEBI" id="CHEBI:597326"/>
    </ligand>
</feature>
<feature type="binding site" evidence="13">
    <location>
        <begin position="76"/>
        <end position="77"/>
    </location>
    <ligand>
        <name>pyridoxal 5'-phosphate</name>
        <dbReference type="ChEBI" id="CHEBI:597326"/>
    </ligand>
</feature>
<keyword evidence="9 13" id="KW-0408">Iron</keyword>
<evidence type="ECO:0000256" key="6">
    <source>
        <dbReference type="ARBA" id="ARBA00022714"/>
    </source>
</evidence>
<feature type="binding site" evidence="13">
    <location>
        <position position="244"/>
    </location>
    <ligand>
        <name>pyridoxal 5'-phosphate</name>
        <dbReference type="ChEBI" id="CHEBI:597326"/>
    </ligand>
</feature>
<evidence type="ECO:0000256" key="14">
    <source>
        <dbReference type="RuleBase" id="RU004504"/>
    </source>
</evidence>
<sequence length="405" mass="45204">MTQKQKPIYLDYAATTPIDRRVLDKMLPYMTEMFGNPASNSHAYGWEAEEAVEEARKNIADLINADSKEIVFTSGATESNNLAIKGAAQFYKTKGKHLITLKTEHKAVLDTMRELERQGFEVTYLNVQENGLLDLEELKSAIRPDTILISVMWVNNEIGVIQNIPEIGKICREHKIIFHVDAAQACGKTPVDVETANVDLLSMSAHKIYGPKGIGALYVRRKPRVRLEAQMHGGGHERGFRSGTLPTHQIVGMGEAFRLAKLELEKDTAHALKLREIFLNGIKDIEEVYINGDLENRVATNLNVSFNFVEGESLIMAVKEIAVSSGSACTSASLEPSYVLRALGRNDELAHSSLRITFGRMTTEDEVKFAAELIKSQIGKLREMSPLWEMFKDGVDLSTVEWAEH</sequence>
<protein>
    <recommendedName>
        <fullName evidence="12 13">Cysteine desulfurase IscS</fullName>
        <ecNumber evidence="4 13">2.8.1.7</ecNumber>
    </recommendedName>
</protein>
<dbReference type="PIRSF" id="PIRSF005572">
    <property type="entry name" value="NifS"/>
    <property type="match status" value="1"/>
</dbReference>
<evidence type="ECO:0000256" key="12">
    <source>
        <dbReference type="ARBA" id="ARBA00072125"/>
    </source>
</evidence>
<evidence type="ECO:0000256" key="8">
    <source>
        <dbReference type="ARBA" id="ARBA00022898"/>
    </source>
</evidence>
<dbReference type="InterPro" id="IPR000192">
    <property type="entry name" value="Aminotrans_V_dom"/>
</dbReference>
<feature type="binding site" description="via persulfide group" evidence="13">
    <location>
        <position position="329"/>
    </location>
    <ligand>
        <name>[2Fe-2S] cluster</name>
        <dbReference type="ChEBI" id="CHEBI:190135"/>
        <note>ligand shared with IscU</note>
    </ligand>
</feature>
<dbReference type="InterPro" id="IPR015422">
    <property type="entry name" value="PyrdxlP-dep_Trfase_small"/>
</dbReference>
<dbReference type="HAMAP" id="MF_00331">
    <property type="entry name" value="Cys_desulf_IscS"/>
    <property type="match status" value="1"/>
</dbReference>
<dbReference type="GO" id="GO:0031071">
    <property type="term" value="F:cysteine desulfurase activity"/>
    <property type="evidence" value="ECO:0007669"/>
    <property type="project" value="UniProtKB-UniRule"/>
</dbReference>
<dbReference type="Proteomes" id="UP000248598">
    <property type="component" value="Chromosome 1"/>
</dbReference>
<evidence type="ECO:0000256" key="7">
    <source>
        <dbReference type="ARBA" id="ARBA00022723"/>
    </source>
</evidence>
<dbReference type="AlphaFoldDB" id="A0AAX2J5V2"/>
<dbReference type="FunFam" id="3.40.640.10:FF:000003">
    <property type="entry name" value="Cysteine desulfurase IscS"/>
    <property type="match status" value="1"/>
</dbReference>
<dbReference type="GO" id="GO:0051537">
    <property type="term" value="F:2 iron, 2 sulfur cluster binding"/>
    <property type="evidence" value="ECO:0007669"/>
    <property type="project" value="UniProtKB-UniRule"/>
</dbReference>
<dbReference type="EC" id="2.8.1.7" evidence="4 13"/>
<evidence type="ECO:0000256" key="9">
    <source>
        <dbReference type="ARBA" id="ARBA00023004"/>
    </source>
</evidence>
<evidence type="ECO:0000313" key="17">
    <source>
        <dbReference type="Proteomes" id="UP000248598"/>
    </source>
</evidence>
<evidence type="ECO:0000256" key="11">
    <source>
        <dbReference type="ARBA" id="ARBA00050776"/>
    </source>
</evidence>
<keyword evidence="6 13" id="KW-0001">2Fe-2S</keyword>
<dbReference type="InterPro" id="IPR020578">
    <property type="entry name" value="Aminotrans_V_PyrdxlP_BS"/>
</dbReference>
<dbReference type="RefSeq" id="WP_003787742.1">
    <property type="nucleotide sequence ID" value="NZ_CP091518.1"/>
</dbReference>
<dbReference type="EMBL" id="LS483426">
    <property type="protein sequence ID" value="SQH25743.1"/>
    <property type="molecule type" value="Genomic_DNA"/>
</dbReference>
<evidence type="ECO:0000259" key="15">
    <source>
        <dbReference type="Pfam" id="PF00266"/>
    </source>
</evidence>
<dbReference type="InterPro" id="IPR015424">
    <property type="entry name" value="PyrdxlP-dep_Trfase"/>
</dbReference>
<accession>A0AAX2J5V2</accession>
<feature type="binding site" evidence="13">
    <location>
        <position position="156"/>
    </location>
    <ligand>
        <name>pyridoxal 5'-phosphate</name>
        <dbReference type="ChEBI" id="CHEBI:597326"/>
    </ligand>
</feature>
<dbReference type="PROSITE" id="PS00595">
    <property type="entry name" value="AA_TRANSFER_CLASS_5"/>
    <property type="match status" value="1"/>
</dbReference>
<dbReference type="InterPro" id="IPR015421">
    <property type="entry name" value="PyrdxlP-dep_Trfase_major"/>
</dbReference>
<dbReference type="PANTHER" id="PTHR11601">
    <property type="entry name" value="CYSTEINE DESULFURYLASE FAMILY MEMBER"/>
    <property type="match status" value="1"/>
</dbReference>
<dbReference type="Pfam" id="PF00266">
    <property type="entry name" value="Aminotran_5"/>
    <property type="match status" value="1"/>
</dbReference>
<dbReference type="SUPFAM" id="SSF53383">
    <property type="entry name" value="PLP-dependent transferases"/>
    <property type="match status" value="1"/>
</dbReference>
<evidence type="ECO:0000256" key="3">
    <source>
        <dbReference type="ARBA" id="ARBA00006490"/>
    </source>
</evidence>
<feature type="binding site" evidence="13">
    <location>
        <position position="184"/>
    </location>
    <ligand>
        <name>pyridoxal 5'-phosphate</name>
        <dbReference type="ChEBI" id="CHEBI:597326"/>
    </ligand>
</feature>